<evidence type="ECO:0000256" key="5">
    <source>
        <dbReference type="SAM" id="Phobius"/>
    </source>
</evidence>
<keyword evidence="8" id="KW-1185">Reference proteome</keyword>
<dbReference type="RefSeq" id="WP_133287684.1">
    <property type="nucleotide sequence ID" value="NZ_SMSJ01000005.1"/>
</dbReference>
<keyword evidence="3" id="KW-0808">Transferase</keyword>
<dbReference type="Gene3D" id="1.10.287.130">
    <property type="match status" value="1"/>
</dbReference>
<protein>
    <recommendedName>
        <fullName evidence="2">histidine kinase</fullName>
        <ecNumber evidence="2">2.7.13.3</ecNumber>
    </recommendedName>
</protein>
<dbReference type="Pfam" id="PF00512">
    <property type="entry name" value="HisKA"/>
    <property type="match status" value="1"/>
</dbReference>
<dbReference type="CDD" id="cd12914">
    <property type="entry name" value="PDC1_DGC_like"/>
    <property type="match status" value="1"/>
</dbReference>
<accession>A0A4R5QL14</accession>
<dbReference type="AlphaFoldDB" id="A0A4R5QL14"/>
<comment type="catalytic activity">
    <reaction evidence="1">
        <text>ATP + protein L-histidine = ADP + protein N-phospho-L-histidine.</text>
        <dbReference type="EC" id="2.7.13.3"/>
    </reaction>
</comment>
<dbReference type="InterPro" id="IPR003661">
    <property type="entry name" value="HisK_dim/P_dom"/>
</dbReference>
<dbReference type="SUPFAM" id="SSF47384">
    <property type="entry name" value="Homodimeric domain of signal transducing histidine kinase"/>
    <property type="match status" value="1"/>
</dbReference>
<evidence type="ECO:0000256" key="1">
    <source>
        <dbReference type="ARBA" id="ARBA00000085"/>
    </source>
</evidence>
<evidence type="ECO:0000256" key="2">
    <source>
        <dbReference type="ARBA" id="ARBA00012438"/>
    </source>
</evidence>
<dbReference type="PANTHER" id="PTHR43047">
    <property type="entry name" value="TWO-COMPONENT HISTIDINE PROTEIN KINASE"/>
    <property type="match status" value="1"/>
</dbReference>
<name>A0A4R5QL14_9PROT</name>
<dbReference type="GO" id="GO:0005886">
    <property type="term" value="C:plasma membrane"/>
    <property type="evidence" value="ECO:0007669"/>
    <property type="project" value="TreeGrafter"/>
</dbReference>
<organism evidence="7 8">
    <name type="scientific">Dankookia rubra</name>
    <dbReference type="NCBI Taxonomy" id="1442381"/>
    <lineage>
        <taxon>Bacteria</taxon>
        <taxon>Pseudomonadati</taxon>
        <taxon>Pseudomonadota</taxon>
        <taxon>Alphaproteobacteria</taxon>
        <taxon>Acetobacterales</taxon>
        <taxon>Roseomonadaceae</taxon>
        <taxon>Dankookia</taxon>
    </lineage>
</organism>
<dbReference type="GO" id="GO:0000155">
    <property type="term" value="F:phosphorelay sensor kinase activity"/>
    <property type="evidence" value="ECO:0007669"/>
    <property type="project" value="InterPro"/>
</dbReference>
<reference evidence="7 8" key="1">
    <citation type="journal article" date="2016" name="J. Microbiol.">
        <title>Dankookia rubra gen. nov., sp. nov., an alphaproteobacterium isolated from sediment of a shallow stream.</title>
        <authorList>
            <person name="Kim W.H."/>
            <person name="Kim D.H."/>
            <person name="Kang K."/>
            <person name="Ahn T.Y."/>
        </authorList>
    </citation>
    <scope>NUCLEOTIDE SEQUENCE [LARGE SCALE GENOMIC DNA]</scope>
    <source>
        <strain evidence="7 8">JCM30602</strain>
    </source>
</reference>
<keyword evidence="4" id="KW-0418">Kinase</keyword>
<evidence type="ECO:0000256" key="3">
    <source>
        <dbReference type="ARBA" id="ARBA00022679"/>
    </source>
</evidence>
<proteinExistence type="predicted"/>
<dbReference type="EC" id="2.7.13.3" evidence="2"/>
<comment type="caution">
    <text evidence="7">The sequence shown here is derived from an EMBL/GenBank/DDBJ whole genome shotgun (WGS) entry which is preliminary data.</text>
</comment>
<feature type="domain" description="Signal transduction histidine kinase dimerisation/phosphoacceptor" evidence="6">
    <location>
        <begin position="349"/>
        <end position="414"/>
    </location>
</feature>
<dbReference type="OrthoDB" id="9801651at2"/>
<keyword evidence="5" id="KW-0472">Membrane</keyword>
<keyword evidence="5" id="KW-0812">Transmembrane</keyword>
<dbReference type="EMBL" id="SMSJ01000005">
    <property type="protein sequence ID" value="TDH63387.1"/>
    <property type="molecule type" value="Genomic_DNA"/>
</dbReference>
<dbReference type="GO" id="GO:0009927">
    <property type="term" value="F:histidine phosphotransfer kinase activity"/>
    <property type="evidence" value="ECO:0007669"/>
    <property type="project" value="TreeGrafter"/>
</dbReference>
<dbReference type="SMART" id="SM00388">
    <property type="entry name" value="HisKA"/>
    <property type="match status" value="1"/>
</dbReference>
<keyword evidence="5" id="KW-1133">Transmembrane helix</keyword>
<feature type="transmembrane region" description="Helical" evidence="5">
    <location>
        <begin position="32"/>
        <end position="51"/>
    </location>
</feature>
<evidence type="ECO:0000313" key="8">
    <source>
        <dbReference type="Proteomes" id="UP000295096"/>
    </source>
</evidence>
<evidence type="ECO:0000313" key="7">
    <source>
        <dbReference type="EMBL" id="TDH63387.1"/>
    </source>
</evidence>
<gene>
    <name evidence="7" type="ORF">E2C06_05995</name>
</gene>
<feature type="transmembrane region" description="Helical" evidence="5">
    <location>
        <begin position="309"/>
        <end position="332"/>
    </location>
</feature>
<dbReference type="Proteomes" id="UP000295096">
    <property type="component" value="Unassembled WGS sequence"/>
</dbReference>
<dbReference type="InterPro" id="IPR036097">
    <property type="entry name" value="HisK_dim/P_sf"/>
</dbReference>
<evidence type="ECO:0000259" key="6">
    <source>
        <dbReference type="SMART" id="SM00388"/>
    </source>
</evidence>
<dbReference type="Gene3D" id="3.30.450.20">
    <property type="entry name" value="PAS domain"/>
    <property type="match status" value="1"/>
</dbReference>
<sequence length="477" mass="50126">MSTDAAATSAGLPVVPAKPASAAPRLRPMRAALLGWLACALGIGLGTWAYLDSTLRAAQAGRTIEAQAGAAALEQNLLRVFEVVTAQLDLLETRERMLAEWESAAARGIEEHLRRSVTANRFGVTAANAVGLDGVVRFGTTPGMEGTYVSDRDTIAARPRGEVPGLAVSRPVQARVSQRWSVLVTRPLRDADGGIQGVGSVLLDPIALGADFATQMPQPGRVAILRGLPDGAILARSRDAEADLARTPAPDHPLILAARAASAGTVGYHRARDDHPVLAGWRVPPGLPVVVAAVIAVDAELADLRSHRVAVIAGAGLLAAFALGLALALGAWSASQQERASLAEAMSQQRRDIMAVLVHEIRTPLTGLLGFGRLLAEAPLPPEQARQAAMVLESGQVLFALLNDILDLAKLDAGKVSLEALPFRPAKVLADAAALAAGRRGPRVWRWWSTWRPACLTGRQATRPGCGRSSAICCPMR</sequence>
<dbReference type="PANTHER" id="PTHR43047:SF71">
    <property type="entry name" value="HISTIDINE KINASE CONTAINING CHEY-HOMOLOGOUS RECEIVER DOMAIN-RELATED"/>
    <property type="match status" value="1"/>
</dbReference>
<dbReference type="CDD" id="cd00082">
    <property type="entry name" value="HisKA"/>
    <property type="match status" value="1"/>
</dbReference>
<evidence type="ECO:0000256" key="4">
    <source>
        <dbReference type="ARBA" id="ARBA00022777"/>
    </source>
</evidence>